<dbReference type="EMBL" id="FXTP01000011">
    <property type="protein sequence ID" value="SMO82059.1"/>
    <property type="molecule type" value="Genomic_DNA"/>
</dbReference>
<dbReference type="OrthoDB" id="1524894at2"/>
<evidence type="ECO:0000256" key="1">
    <source>
        <dbReference type="SAM" id="Phobius"/>
    </source>
</evidence>
<evidence type="ECO:0000313" key="3">
    <source>
        <dbReference type="Proteomes" id="UP000317557"/>
    </source>
</evidence>
<gene>
    <name evidence="2" type="ORF">SAMN06265219_111123</name>
</gene>
<dbReference type="Proteomes" id="UP000317557">
    <property type="component" value="Unassembled WGS sequence"/>
</dbReference>
<keyword evidence="3" id="KW-1185">Reference proteome</keyword>
<keyword evidence="1" id="KW-0812">Transmembrane</keyword>
<dbReference type="AlphaFoldDB" id="A0A521EDR6"/>
<accession>A0A521EDR6</accession>
<keyword evidence="1" id="KW-1133">Transmembrane helix</keyword>
<sequence>MNDYSDIIYLMGAMIIFSMLSLNVSHFFRINEQFQYQNEIEYNGVALAQDIIEEVRWISDPDRITNGNQDCICNDYPQTITREFGPGQNNSLDFTVDLTITDVSVPGSNAVNKRIEVMVTNEYLPDNQVIEMEYIKSYIE</sequence>
<evidence type="ECO:0000313" key="2">
    <source>
        <dbReference type="EMBL" id="SMO82059.1"/>
    </source>
</evidence>
<keyword evidence="1" id="KW-0472">Membrane</keyword>
<dbReference type="RefSeq" id="WP_142455116.1">
    <property type="nucleotide sequence ID" value="NZ_FXTP01000011.1"/>
</dbReference>
<protein>
    <submittedName>
        <fullName evidence="2">Uncharacterized protein</fullName>
    </submittedName>
</protein>
<feature type="transmembrane region" description="Helical" evidence="1">
    <location>
        <begin position="7"/>
        <end position="28"/>
    </location>
</feature>
<reference evidence="2 3" key="1">
    <citation type="submission" date="2017-05" db="EMBL/GenBank/DDBJ databases">
        <authorList>
            <person name="Varghese N."/>
            <person name="Submissions S."/>
        </authorList>
    </citation>
    <scope>NUCLEOTIDE SEQUENCE [LARGE SCALE GENOMIC DNA]</scope>
    <source>
        <strain evidence="2 3">DSM 21985</strain>
    </source>
</reference>
<name>A0A521EDR6_9BACT</name>
<organism evidence="2 3">
    <name type="scientific">Gracilimonas mengyeensis</name>
    <dbReference type="NCBI Taxonomy" id="1302730"/>
    <lineage>
        <taxon>Bacteria</taxon>
        <taxon>Pseudomonadati</taxon>
        <taxon>Balneolota</taxon>
        <taxon>Balneolia</taxon>
        <taxon>Balneolales</taxon>
        <taxon>Balneolaceae</taxon>
        <taxon>Gracilimonas</taxon>
    </lineage>
</organism>
<proteinExistence type="predicted"/>